<dbReference type="SUPFAM" id="SSF51126">
    <property type="entry name" value="Pectin lyase-like"/>
    <property type="match status" value="1"/>
</dbReference>
<reference evidence="3" key="1">
    <citation type="submission" date="2021-01" db="EMBL/GenBank/DDBJ databases">
        <authorList>
            <person name="Corre E."/>
            <person name="Pelletier E."/>
            <person name="Niang G."/>
            <person name="Scheremetjew M."/>
            <person name="Finn R."/>
            <person name="Kale V."/>
            <person name="Holt S."/>
            <person name="Cochrane G."/>
            <person name="Meng A."/>
            <person name="Brown T."/>
            <person name="Cohen L."/>
        </authorList>
    </citation>
    <scope>NUCLEOTIDE SEQUENCE</scope>
    <source>
        <strain evidence="3">SL-175</strain>
    </source>
</reference>
<proteinExistence type="predicted"/>
<feature type="signal peptide" evidence="1">
    <location>
        <begin position="1"/>
        <end position="18"/>
    </location>
</feature>
<dbReference type="EMBL" id="HBFC01018960">
    <property type="protein sequence ID" value="CAD8708594.1"/>
    <property type="molecule type" value="Transcribed_RNA"/>
</dbReference>
<gene>
    <name evidence="3" type="ORF">MANT1106_LOCUS11277</name>
</gene>
<dbReference type="Pfam" id="PF01833">
    <property type="entry name" value="TIG"/>
    <property type="match status" value="1"/>
</dbReference>
<protein>
    <recommendedName>
        <fullName evidence="2">IPT/TIG domain-containing protein</fullName>
    </recommendedName>
</protein>
<dbReference type="Gene3D" id="2.60.40.10">
    <property type="entry name" value="Immunoglobulins"/>
    <property type="match status" value="2"/>
</dbReference>
<dbReference type="InterPro" id="IPR013783">
    <property type="entry name" value="Ig-like_fold"/>
</dbReference>
<dbReference type="Gene3D" id="2.160.20.10">
    <property type="entry name" value="Single-stranded right-handed beta-helix, Pectin lyase-like"/>
    <property type="match status" value="1"/>
</dbReference>
<evidence type="ECO:0000256" key="1">
    <source>
        <dbReference type="SAM" id="SignalP"/>
    </source>
</evidence>
<dbReference type="InterPro" id="IPR012334">
    <property type="entry name" value="Pectin_lyas_fold"/>
</dbReference>
<dbReference type="InterPro" id="IPR011050">
    <property type="entry name" value="Pectin_lyase_fold/virulence"/>
</dbReference>
<feature type="domain" description="IPT/TIG" evidence="2">
    <location>
        <begin position="41"/>
        <end position="121"/>
    </location>
</feature>
<dbReference type="InterPro" id="IPR014756">
    <property type="entry name" value="Ig_E-set"/>
</dbReference>
<organism evidence="3">
    <name type="scientific">Mantoniella antarctica</name>
    <dbReference type="NCBI Taxonomy" id="81844"/>
    <lineage>
        <taxon>Eukaryota</taxon>
        <taxon>Viridiplantae</taxon>
        <taxon>Chlorophyta</taxon>
        <taxon>Mamiellophyceae</taxon>
        <taxon>Mamiellales</taxon>
        <taxon>Mamiellaceae</taxon>
        <taxon>Mantoniella</taxon>
    </lineage>
</organism>
<evidence type="ECO:0000313" key="3">
    <source>
        <dbReference type="EMBL" id="CAD8708594.1"/>
    </source>
</evidence>
<dbReference type="SUPFAM" id="SSF81296">
    <property type="entry name" value="E set domains"/>
    <property type="match status" value="1"/>
</dbReference>
<name>A0A7S0SJ97_9CHLO</name>
<sequence length="1720" mass="185923">MSRLQLAVLCCALACAHGLPRGSDYGSGKGTAGSNAYIAAPTLRSVSPSSGTREGGAWLTITGSGFRRSTGLKAKFVTLSPQLEIDTVAGTFVDSSTIVVMAPHRDAAHVAHITVTNDGTAYSALPAVTQGGSGTYLEYTYVSLAPWGPWNLDNHTLSSQGVGVVAVSRKGRITDGQSEGSIFYAGVKLFCAAGPSTRRTFSHFTDVEFFDGGDTTLTIDQTLVVTPSVSDDYDYFVHADFTYELVVVLVSNILRWKWRKWASGMFPSGTFSDLFTLSTELVELEYGVRVTFTTVTGKQHGDVWRFDAISMSSFVVKGAHVSDTTVSCPLPTPDPSYPDADPHREGLQQELKISMRGKHGFSMPTYVDKDLRRTVTGDPKYLADLTEDLKFGEDIKIYTEGYFSGPDEYTFEILMTSSSTFQWRKYRLGESVCKTSVEGPWCSFKGTGTVSVKHAVHLEHGVFVKFATLIGKQAGDRWTFDAYTFWSTTYSPVTFQANGETSPNNALLYVDGTFIGNEGHMMYEVEVMADTSTFRWRRYLSTDTNTMTAWHEDYYVGKQPIPLDSGISVYWLTSAGKHRGDRWTFTAFSGHIVTWLTKSYIGDPVPAPGNVDGDARAPSVAGVYYGDDTARLRVEIGGDCTTSCTQFRWIKEHPLTRSPYQPVEWYGESFTSLIEMESHDQKLADGVNITWGPTSGYKHGNTYTISLAPMPTSILPVRPVPSPFFSPLGLRSTFHDNMGAVPTKNSVFTVEFVSSTSFKWRKDTGPYSASKVVAVDEPMTIGNGVNLTFATSSGFIPGLRYLIPLRTHLPQVTSVVTSHNGARVSPTISQPVAALLNYANFPNQGSLLGDVRPWGKNRGNHSILASPAAGTSSGGAAAVSGSGYASQRGIGLSNIINAVATQGYLVGRYPTTYVKIVGAPAVSIVTGALADELTVSGVYSAVSSYVYQVEPFSAGNNFQWRKYPLGLSDANATVWSTTNAIVVTGATLLDSNLSVTFRTTAYSISATNRWTFTANSGHSFVHRDVGRALWSDEKSITGQPQQLSSGISVQFSQRSGYTPGDQFIISNRTIDSYGVYTGEVDVNYAIEILEDKARDLPTFHRSSSGSTTGLQAKMDVIGHYSGNSTYVYEVKIAAAGNGVLSYFTWRKFLHGHKDGGGPFSAYDRRLSLSPVVLGDGVSVKWAAISGQSVGDTWRFTAHAGDTFRWQQSGGEWSPPQRISNIGLIEPDASNVGSRVANVDIQAVGDYEGTKDASIVIEVLAGGASFRWKKNMYLPLAGAYSASGTPGPYCCGTEDVMYDSRLGGGVEQLNDDLGLWSPPINMMATVPIHLAEGIHVMFAKTSGYVHGDIYFVPVKHTQHHRMNHGVHLAFGSSSGYSAGDIWTLSATAAVAARGPLGGNTEMVVKGNGFLPTSSLRCRLTDPRTLHTMILPARYISSEEVHCDTVGHPPDGTADPMFQGSGNSKLYTHGIFTGKQTVMFTIRMVTAITFEWRVDPLGAENDRTVGWLAARPISAGVIHAIKQGFAVRFSSDGGYAPGDQWSVISYYIDLMQANELPEVQLGSIRPGVMKYVSVTNDGGSSWSVDQHGLTRFLFSDIYVSPSGDDVTGEGTSALPYRTIQRGIHAALSSPRNVMRNARSSHLAYINRDDVIVSPGRYTGAGNTGLFTMGKTVMITAARSGEVVIDCSIHSSSNMYIGDAMQASEGGGKLNLRGVNTENCGVV</sequence>
<feature type="chain" id="PRO_5031310165" description="IPT/TIG domain-containing protein" evidence="1">
    <location>
        <begin position="19"/>
        <end position="1720"/>
    </location>
</feature>
<evidence type="ECO:0000259" key="2">
    <source>
        <dbReference type="Pfam" id="PF01833"/>
    </source>
</evidence>
<keyword evidence="1" id="KW-0732">Signal</keyword>
<dbReference type="CDD" id="cd00102">
    <property type="entry name" value="IPT"/>
    <property type="match status" value="1"/>
</dbReference>
<accession>A0A7S0SJ97</accession>
<dbReference type="InterPro" id="IPR002909">
    <property type="entry name" value="IPT_dom"/>
</dbReference>